<dbReference type="GO" id="GO:0008745">
    <property type="term" value="F:N-acetylmuramoyl-L-alanine amidase activity"/>
    <property type="evidence" value="ECO:0007669"/>
    <property type="project" value="InterPro"/>
</dbReference>
<dbReference type="RefSeq" id="WP_190998115.1">
    <property type="nucleotide sequence ID" value="NZ_JACXSI010000020.1"/>
</dbReference>
<dbReference type="InterPro" id="IPR007730">
    <property type="entry name" value="SPOR-like_dom"/>
</dbReference>
<reference evidence="3" key="1">
    <citation type="submission" date="2020-09" db="EMBL/GenBank/DDBJ databases">
        <title>Bacillus faecalis sp. nov., a moderately halophilic bacterium isolated from cow faeces.</title>
        <authorList>
            <person name="Jiang L."/>
            <person name="Lee J."/>
        </authorList>
    </citation>
    <scope>NUCLEOTIDE SEQUENCE</scope>
    <source>
        <strain evidence="3">AGMB 02131</strain>
    </source>
</reference>
<dbReference type="PROSITE" id="PS51724">
    <property type="entry name" value="SPOR"/>
    <property type="match status" value="1"/>
</dbReference>
<dbReference type="InterPro" id="IPR036680">
    <property type="entry name" value="SPOR-like_sf"/>
</dbReference>
<dbReference type="SMART" id="SM00646">
    <property type="entry name" value="Ami_3"/>
    <property type="match status" value="1"/>
</dbReference>
<dbReference type="SUPFAM" id="SSF53187">
    <property type="entry name" value="Zn-dependent exopeptidases"/>
    <property type="match status" value="1"/>
</dbReference>
<evidence type="ECO:0000259" key="2">
    <source>
        <dbReference type="PROSITE" id="PS51724"/>
    </source>
</evidence>
<dbReference type="GO" id="GO:0030288">
    <property type="term" value="C:outer membrane-bounded periplasmic space"/>
    <property type="evidence" value="ECO:0007669"/>
    <property type="project" value="TreeGrafter"/>
</dbReference>
<sequence>MKIVLDAGHGYETAGKRSPNGVREYEINRAIAIYTRDLLTAYQNVSVYFTHSDKRDVPLKARTDQANSLKADCFVSIHANAYGDGKSWNSAHGIETYVHPDADSETITLAELVQRQLFISTGLRNRGVKQANFHVLRETKMTAILVECGFMTNEGEMRLLKTETFRRACAEAIAKGIAEKYRLKKKTNEPAVSQSPTGGLYKVQTGAFKEKKKAEQLALTLEEKGYKTYIVFEQG</sequence>
<evidence type="ECO:0000313" key="4">
    <source>
        <dbReference type="Proteomes" id="UP000602076"/>
    </source>
</evidence>
<dbReference type="CDD" id="cd02696">
    <property type="entry name" value="MurNAc-LAA"/>
    <property type="match status" value="1"/>
</dbReference>
<accession>A0A927CVI1</accession>
<dbReference type="InterPro" id="IPR002508">
    <property type="entry name" value="MurNAc-LAA_cat"/>
</dbReference>
<dbReference type="EMBL" id="JACXSI010000020">
    <property type="protein sequence ID" value="MBD3108572.1"/>
    <property type="molecule type" value="Genomic_DNA"/>
</dbReference>
<dbReference type="Gene3D" id="3.40.630.40">
    <property type="entry name" value="Zn-dependent exopeptidases"/>
    <property type="match status" value="1"/>
</dbReference>
<dbReference type="Proteomes" id="UP000602076">
    <property type="component" value="Unassembled WGS sequence"/>
</dbReference>
<dbReference type="PANTHER" id="PTHR30404:SF0">
    <property type="entry name" value="N-ACETYLMURAMOYL-L-ALANINE AMIDASE AMIC"/>
    <property type="match status" value="1"/>
</dbReference>
<dbReference type="InterPro" id="IPR050695">
    <property type="entry name" value="N-acetylmuramoyl_amidase_3"/>
</dbReference>
<feature type="domain" description="SPOR" evidence="2">
    <location>
        <begin position="195"/>
        <end position="235"/>
    </location>
</feature>
<keyword evidence="4" id="KW-1185">Reference proteome</keyword>
<dbReference type="GO" id="GO:0042834">
    <property type="term" value="F:peptidoglycan binding"/>
    <property type="evidence" value="ECO:0007669"/>
    <property type="project" value="InterPro"/>
</dbReference>
<evidence type="ECO:0000313" key="3">
    <source>
        <dbReference type="EMBL" id="MBD3108572.1"/>
    </source>
</evidence>
<name>A0A927CVI1_9BACI</name>
<dbReference type="PANTHER" id="PTHR30404">
    <property type="entry name" value="N-ACETYLMURAMOYL-L-ALANINE AMIDASE"/>
    <property type="match status" value="1"/>
</dbReference>
<keyword evidence="1" id="KW-0378">Hydrolase</keyword>
<dbReference type="Pfam" id="PF01520">
    <property type="entry name" value="Amidase_3"/>
    <property type="match status" value="1"/>
</dbReference>
<dbReference type="SUPFAM" id="SSF110997">
    <property type="entry name" value="Sporulation related repeat"/>
    <property type="match status" value="1"/>
</dbReference>
<dbReference type="AlphaFoldDB" id="A0A927CVI1"/>
<protein>
    <submittedName>
        <fullName evidence="3">N-acetylmuramoyl-L-alanine amidase</fullName>
    </submittedName>
</protein>
<gene>
    <name evidence="3" type="ORF">IEO70_09345</name>
</gene>
<dbReference type="GO" id="GO:0009253">
    <property type="term" value="P:peptidoglycan catabolic process"/>
    <property type="evidence" value="ECO:0007669"/>
    <property type="project" value="InterPro"/>
</dbReference>
<comment type="caution">
    <text evidence="3">The sequence shown here is derived from an EMBL/GenBank/DDBJ whole genome shotgun (WGS) entry which is preliminary data.</text>
</comment>
<organism evidence="3 4">
    <name type="scientific">Peribacillus faecalis</name>
    <dbReference type="NCBI Taxonomy" id="2772559"/>
    <lineage>
        <taxon>Bacteria</taxon>
        <taxon>Bacillati</taxon>
        <taxon>Bacillota</taxon>
        <taxon>Bacilli</taxon>
        <taxon>Bacillales</taxon>
        <taxon>Bacillaceae</taxon>
        <taxon>Peribacillus</taxon>
    </lineage>
</organism>
<proteinExistence type="predicted"/>
<evidence type="ECO:0000256" key="1">
    <source>
        <dbReference type="ARBA" id="ARBA00022801"/>
    </source>
</evidence>